<evidence type="ECO:0008006" key="9">
    <source>
        <dbReference type="Google" id="ProtNLM"/>
    </source>
</evidence>
<dbReference type="STRING" id="1469647.BC351_25295"/>
<evidence type="ECO:0000256" key="3">
    <source>
        <dbReference type="ARBA" id="ARBA00022960"/>
    </source>
</evidence>
<keyword evidence="2 6" id="KW-0812">Transmembrane</keyword>
<dbReference type="GO" id="GO:0008360">
    <property type="term" value="P:regulation of cell shape"/>
    <property type="evidence" value="ECO:0007669"/>
    <property type="project" value="UniProtKB-KW"/>
</dbReference>
<feature type="transmembrane region" description="Helical" evidence="6">
    <location>
        <begin position="218"/>
        <end position="233"/>
    </location>
</feature>
<dbReference type="Proteomes" id="UP000190626">
    <property type="component" value="Unassembled WGS sequence"/>
</dbReference>
<keyword evidence="3" id="KW-0133">Cell shape</keyword>
<comment type="caution">
    <text evidence="7">The sequence shown here is derived from an EMBL/GenBank/DDBJ whole genome shotgun (WGS) entry which is preliminary data.</text>
</comment>
<dbReference type="InterPro" id="IPR001182">
    <property type="entry name" value="FtsW/RodA"/>
</dbReference>
<keyword evidence="8" id="KW-1185">Reference proteome</keyword>
<dbReference type="GO" id="GO:0005886">
    <property type="term" value="C:plasma membrane"/>
    <property type="evidence" value="ECO:0007669"/>
    <property type="project" value="TreeGrafter"/>
</dbReference>
<dbReference type="AlphaFoldDB" id="A0A1V4HJB8"/>
<accession>A0A1V4HJB8</accession>
<evidence type="ECO:0000256" key="6">
    <source>
        <dbReference type="SAM" id="Phobius"/>
    </source>
</evidence>
<dbReference type="Pfam" id="PF01098">
    <property type="entry name" value="FTSW_RODA_SPOVE"/>
    <property type="match status" value="1"/>
</dbReference>
<feature type="transmembrane region" description="Helical" evidence="6">
    <location>
        <begin position="376"/>
        <end position="395"/>
    </location>
</feature>
<evidence type="ECO:0000256" key="5">
    <source>
        <dbReference type="ARBA" id="ARBA00023136"/>
    </source>
</evidence>
<feature type="transmembrane region" description="Helical" evidence="6">
    <location>
        <begin position="239"/>
        <end position="255"/>
    </location>
</feature>
<dbReference type="PANTHER" id="PTHR30474:SF1">
    <property type="entry name" value="PEPTIDOGLYCAN GLYCOSYLTRANSFERASE MRDB"/>
    <property type="match status" value="1"/>
</dbReference>
<gene>
    <name evidence="7" type="ORF">BC351_25295</name>
</gene>
<feature type="transmembrane region" description="Helical" evidence="6">
    <location>
        <begin position="172"/>
        <end position="197"/>
    </location>
</feature>
<proteinExistence type="predicted"/>
<feature type="transmembrane region" description="Helical" evidence="6">
    <location>
        <begin position="415"/>
        <end position="435"/>
    </location>
</feature>
<comment type="subcellular location">
    <subcellularLocation>
        <location evidence="1">Membrane</location>
        <topology evidence="1">Multi-pass membrane protein</topology>
    </subcellularLocation>
</comment>
<feature type="transmembrane region" description="Helical" evidence="6">
    <location>
        <begin position="119"/>
        <end position="136"/>
    </location>
</feature>
<dbReference type="GO" id="GO:0032153">
    <property type="term" value="C:cell division site"/>
    <property type="evidence" value="ECO:0007669"/>
    <property type="project" value="TreeGrafter"/>
</dbReference>
<reference evidence="8" key="1">
    <citation type="submission" date="2016-07" db="EMBL/GenBank/DDBJ databases">
        <authorList>
            <person name="Florea S."/>
            <person name="Webb J.S."/>
            <person name="Jaromczyk J."/>
            <person name="Schardl C.L."/>
        </authorList>
    </citation>
    <scope>NUCLEOTIDE SEQUENCE [LARGE SCALE GENOMIC DNA]</scope>
    <source>
        <strain evidence="8">CY1</strain>
    </source>
</reference>
<feature type="transmembrane region" description="Helical" evidence="6">
    <location>
        <begin position="262"/>
        <end position="278"/>
    </location>
</feature>
<dbReference type="GO" id="GO:0015648">
    <property type="term" value="F:lipid-linked peptidoglycan transporter activity"/>
    <property type="evidence" value="ECO:0007669"/>
    <property type="project" value="TreeGrafter"/>
</dbReference>
<evidence type="ECO:0000256" key="2">
    <source>
        <dbReference type="ARBA" id="ARBA00022692"/>
    </source>
</evidence>
<feature type="transmembrane region" description="Helical" evidence="6">
    <location>
        <begin position="342"/>
        <end position="364"/>
    </location>
</feature>
<evidence type="ECO:0000313" key="8">
    <source>
        <dbReference type="Proteomes" id="UP000190626"/>
    </source>
</evidence>
<evidence type="ECO:0000256" key="4">
    <source>
        <dbReference type="ARBA" id="ARBA00022989"/>
    </source>
</evidence>
<dbReference type="NCBIfam" id="NF038403">
    <property type="entry name" value="perm_prefix_1"/>
    <property type="match status" value="1"/>
</dbReference>
<feature type="transmembrane region" description="Helical" evidence="6">
    <location>
        <begin position="148"/>
        <end position="166"/>
    </location>
</feature>
<protein>
    <recommendedName>
        <fullName evidence="9">Cell division protein</fullName>
    </recommendedName>
</protein>
<feature type="transmembrane region" description="Helical" evidence="6">
    <location>
        <begin position="84"/>
        <end position="107"/>
    </location>
</feature>
<keyword evidence="5 6" id="KW-0472">Membrane</keyword>
<dbReference type="GO" id="GO:0051301">
    <property type="term" value="P:cell division"/>
    <property type="evidence" value="ECO:0007669"/>
    <property type="project" value="InterPro"/>
</dbReference>
<evidence type="ECO:0000256" key="1">
    <source>
        <dbReference type="ARBA" id="ARBA00004141"/>
    </source>
</evidence>
<dbReference type="EMBL" id="MBTG01000013">
    <property type="protein sequence ID" value="OPH57188.1"/>
    <property type="molecule type" value="Genomic_DNA"/>
</dbReference>
<organism evidence="7 8">
    <name type="scientific">Paenibacillus ferrarius</name>
    <dbReference type="NCBI Taxonomy" id="1469647"/>
    <lineage>
        <taxon>Bacteria</taxon>
        <taxon>Bacillati</taxon>
        <taxon>Bacillota</taxon>
        <taxon>Bacilli</taxon>
        <taxon>Bacillales</taxon>
        <taxon>Paenibacillaceae</taxon>
        <taxon>Paenibacillus</taxon>
    </lineage>
</organism>
<dbReference type="InterPro" id="IPR047928">
    <property type="entry name" value="Perm_prefix_1"/>
</dbReference>
<sequence length="448" mass="50632">MQLKYEENIREFLKQVLSHIRAKEVHREVRMELESHLQDIIEEKLSKGIALNTAIQEAISQMGAPELIGAQFHKVHRPRTDWKLLALMAVFMLFGLLAVFAAQVSLSERIPFNQIGMKQVIYTIVGVALMLTISFANYQKLAKYSWTLYFGTLLLLLYAIMTGGRVNGLHSYLQIGVIALNFVSLSPYFILLSLAGIWSTSSKVKSNESFIRSMARKVWINFGIVILPSIIILKAHSIVDFVIFIVGCMVMLLVLKTKRSIFLAHISLLFGTILFVMLKETYLSYRIGRLTAFLNPNEDPLGTNYVLNQSKKAIESAGWWGHGFGASLNTLPEFHSTMMFPFLIYCFGWLAGILILMLVILFIFHSLQISKKVHDPYGKALISSLLALFVIQFIWPMLMSFGWAPLSSFSIPFISYQGAHGVFQFAAIGVILSVYRRKDIIPSISKSK</sequence>
<evidence type="ECO:0000313" key="7">
    <source>
        <dbReference type="EMBL" id="OPH57188.1"/>
    </source>
</evidence>
<dbReference type="PANTHER" id="PTHR30474">
    <property type="entry name" value="CELL CYCLE PROTEIN"/>
    <property type="match status" value="1"/>
</dbReference>
<name>A0A1V4HJB8_9BACL</name>
<keyword evidence="4 6" id="KW-1133">Transmembrane helix</keyword>